<dbReference type="Pfam" id="PF05534">
    <property type="entry name" value="HicB"/>
    <property type="match status" value="1"/>
</dbReference>
<gene>
    <name evidence="1" type="ORF">ON006_15540</name>
</gene>
<sequence length="127" mass="14173">MEKSKMINSLYYDGYTASIHYSPADEVFFGKVIGVNDLVTFEGTSVEELKQGMKEAVGDYIETCRALGKSPDKLYKGVFNVRVSSDLHKKISLLASQYDVTLNDFVKSVLQYASSHQELGAEVFGER</sequence>
<dbReference type="AlphaFoldDB" id="A0A9E8SSH2"/>
<dbReference type="KEGG" id="dpf:ON006_15540"/>
<organism evidence="1 2">
    <name type="scientific">Dyadobacter pollutisoli</name>
    <dbReference type="NCBI Taxonomy" id="2910158"/>
    <lineage>
        <taxon>Bacteria</taxon>
        <taxon>Pseudomonadati</taxon>
        <taxon>Bacteroidota</taxon>
        <taxon>Cytophagia</taxon>
        <taxon>Cytophagales</taxon>
        <taxon>Spirosomataceae</taxon>
        <taxon>Dyadobacter</taxon>
    </lineage>
</organism>
<dbReference type="Proteomes" id="UP001164653">
    <property type="component" value="Chromosome"/>
</dbReference>
<keyword evidence="2" id="KW-1185">Reference proteome</keyword>
<dbReference type="EMBL" id="CP112998">
    <property type="protein sequence ID" value="WAC15347.1"/>
    <property type="molecule type" value="Genomic_DNA"/>
</dbReference>
<reference evidence="1" key="1">
    <citation type="submission" date="2022-11" db="EMBL/GenBank/DDBJ databases">
        <title>Dyadobacter pollutisoli sp. nov., isolated from plastic dumped soil.</title>
        <authorList>
            <person name="Kim J.M."/>
            <person name="Kim K.R."/>
            <person name="Lee J.K."/>
            <person name="Hao L."/>
            <person name="Jeon C.O."/>
        </authorList>
    </citation>
    <scope>NUCLEOTIDE SEQUENCE</scope>
    <source>
        <strain evidence="1">U1</strain>
    </source>
</reference>
<name>A0A9E8SSH2_9BACT</name>
<protein>
    <submittedName>
        <fullName evidence="1">Type II toxin-antitoxin system HicB family antitoxin</fullName>
    </submittedName>
</protein>
<dbReference type="SUPFAM" id="SSF143100">
    <property type="entry name" value="TTHA1013/TTHA0281-like"/>
    <property type="match status" value="1"/>
</dbReference>
<dbReference type="InterPro" id="IPR035069">
    <property type="entry name" value="TTHA1013/TTHA0281-like"/>
</dbReference>
<dbReference type="GO" id="GO:0006355">
    <property type="term" value="P:regulation of DNA-templated transcription"/>
    <property type="evidence" value="ECO:0007669"/>
    <property type="project" value="InterPro"/>
</dbReference>
<evidence type="ECO:0000313" key="2">
    <source>
        <dbReference type="Proteomes" id="UP001164653"/>
    </source>
</evidence>
<dbReference type="SUPFAM" id="SSF47598">
    <property type="entry name" value="Ribbon-helix-helix"/>
    <property type="match status" value="1"/>
</dbReference>
<dbReference type="RefSeq" id="WP_244823010.1">
    <property type="nucleotide sequence ID" value="NZ_CP112998.1"/>
</dbReference>
<evidence type="ECO:0000313" key="1">
    <source>
        <dbReference type="EMBL" id="WAC15347.1"/>
    </source>
</evidence>
<proteinExistence type="predicted"/>
<dbReference type="InterPro" id="IPR010985">
    <property type="entry name" value="Ribbon_hlx_hlx"/>
</dbReference>
<accession>A0A9E8SSH2</accession>
<dbReference type="InterPro" id="IPR008651">
    <property type="entry name" value="Uncharacterised_HicB"/>
</dbReference>